<protein>
    <recommendedName>
        <fullName evidence="6">Protein kinase domain-containing protein</fullName>
    </recommendedName>
</protein>
<keyword evidence="3" id="KW-0418">Kinase</keyword>
<evidence type="ECO:0000259" key="6">
    <source>
        <dbReference type="PROSITE" id="PS50011"/>
    </source>
</evidence>
<dbReference type="Gene3D" id="1.10.510.10">
    <property type="entry name" value="Transferase(Phosphotransferase) domain 1"/>
    <property type="match status" value="1"/>
</dbReference>
<feature type="compositionally biased region" description="Basic and acidic residues" evidence="5">
    <location>
        <begin position="268"/>
        <end position="280"/>
    </location>
</feature>
<dbReference type="InterPro" id="IPR000719">
    <property type="entry name" value="Prot_kinase_dom"/>
</dbReference>
<feature type="domain" description="Protein kinase" evidence="6">
    <location>
        <begin position="1"/>
        <end position="232"/>
    </location>
</feature>
<keyword evidence="2" id="KW-0547">Nucleotide-binding</keyword>
<dbReference type="PROSITE" id="PS50011">
    <property type="entry name" value="PROTEIN_KINASE_DOM"/>
    <property type="match status" value="1"/>
</dbReference>
<dbReference type="SUPFAM" id="SSF56112">
    <property type="entry name" value="Protein kinase-like (PK-like)"/>
    <property type="match status" value="1"/>
</dbReference>
<evidence type="ECO:0000256" key="2">
    <source>
        <dbReference type="ARBA" id="ARBA00022741"/>
    </source>
</evidence>
<dbReference type="InterPro" id="IPR001245">
    <property type="entry name" value="Ser-Thr/Tyr_kinase_cat_dom"/>
</dbReference>
<evidence type="ECO:0000256" key="1">
    <source>
        <dbReference type="ARBA" id="ARBA00022679"/>
    </source>
</evidence>
<dbReference type="InParanoid" id="A0A067PPN0"/>
<keyword evidence="4" id="KW-0067">ATP-binding</keyword>
<dbReference type="Pfam" id="PF07714">
    <property type="entry name" value="PK_Tyr_Ser-Thr"/>
    <property type="match status" value="1"/>
</dbReference>
<evidence type="ECO:0000313" key="7">
    <source>
        <dbReference type="EMBL" id="KDQ52281.1"/>
    </source>
</evidence>
<dbReference type="GO" id="GO:0004672">
    <property type="term" value="F:protein kinase activity"/>
    <property type="evidence" value="ECO:0007669"/>
    <property type="project" value="InterPro"/>
</dbReference>
<reference evidence="8" key="1">
    <citation type="journal article" date="2014" name="Proc. Natl. Acad. Sci. U.S.A.">
        <title>Extensive sampling of basidiomycete genomes demonstrates inadequacy of the white-rot/brown-rot paradigm for wood decay fungi.</title>
        <authorList>
            <person name="Riley R."/>
            <person name="Salamov A.A."/>
            <person name="Brown D.W."/>
            <person name="Nagy L.G."/>
            <person name="Floudas D."/>
            <person name="Held B.W."/>
            <person name="Levasseur A."/>
            <person name="Lombard V."/>
            <person name="Morin E."/>
            <person name="Otillar R."/>
            <person name="Lindquist E.A."/>
            <person name="Sun H."/>
            <person name="LaButti K.M."/>
            <person name="Schmutz J."/>
            <person name="Jabbour D."/>
            <person name="Luo H."/>
            <person name="Baker S.E."/>
            <person name="Pisabarro A.G."/>
            <person name="Walton J.D."/>
            <person name="Blanchette R.A."/>
            <person name="Henrissat B."/>
            <person name="Martin F."/>
            <person name="Cullen D."/>
            <person name="Hibbett D.S."/>
            <person name="Grigoriev I.V."/>
        </authorList>
    </citation>
    <scope>NUCLEOTIDE SEQUENCE [LARGE SCALE GENOMIC DNA]</scope>
    <source>
        <strain evidence="8">MUCL 33604</strain>
    </source>
</reference>
<keyword evidence="8" id="KW-1185">Reference proteome</keyword>
<gene>
    <name evidence="7" type="ORF">JAAARDRAFT_184453</name>
</gene>
<dbReference type="HOGENOM" id="CLU_000288_7_18_1"/>
<sequence length="280" mass="31239">MLCHEVLIWRGLWHRYVLPCLGVNTEYFESAYISMVSPYMGRGTVQQYCLKNDLTADEINLILSQVASGLAYLHGENIVHGDLQGANILMDDRGHCQLADFGLAVFAEATQGVYTTRSQIAGSTRWMVPELLFSERFSTDGMWRRTCATDIYAYGCVCIEFHTGLPPFYDLKIDLAILFRILSGVHPQPPPGKELPPKIWDVAEKCWLTEPDTRPTAKNITEECYLIVQPVLIQESSGLTFIADTLESDLSTDQDNTSGGKQVGPSHDGQDFSGEHNQEA</sequence>
<dbReference type="OrthoDB" id="4062651at2759"/>
<dbReference type="GO" id="GO:0000165">
    <property type="term" value="P:MAPK cascade"/>
    <property type="evidence" value="ECO:0007669"/>
    <property type="project" value="UniProtKB-ARBA"/>
</dbReference>
<evidence type="ECO:0000256" key="5">
    <source>
        <dbReference type="SAM" id="MobiDB-lite"/>
    </source>
</evidence>
<organism evidence="7 8">
    <name type="scientific">Jaapia argillacea MUCL 33604</name>
    <dbReference type="NCBI Taxonomy" id="933084"/>
    <lineage>
        <taxon>Eukaryota</taxon>
        <taxon>Fungi</taxon>
        <taxon>Dikarya</taxon>
        <taxon>Basidiomycota</taxon>
        <taxon>Agaricomycotina</taxon>
        <taxon>Agaricomycetes</taxon>
        <taxon>Agaricomycetidae</taxon>
        <taxon>Jaapiales</taxon>
        <taxon>Jaapiaceae</taxon>
        <taxon>Jaapia</taxon>
    </lineage>
</organism>
<accession>A0A067PPN0</accession>
<dbReference type="PANTHER" id="PTHR48016">
    <property type="entry name" value="MAP KINASE KINASE KINASE SSK2-RELATED-RELATED"/>
    <property type="match status" value="1"/>
</dbReference>
<proteinExistence type="predicted"/>
<evidence type="ECO:0000313" key="8">
    <source>
        <dbReference type="Proteomes" id="UP000027265"/>
    </source>
</evidence>
<evidence type="ECO:0000256" key="3">
    <source>
        <dbReference type="ARBA" id="ARBA00022777"/>
    </source>
</evidence>
<dbReference type="GO" id="GO:0005524">
    <property type="term" value="F:ATP binding"/>
    <property type="evidence" value="ECO:0007669"/>
    <property type="project" value="UniProtKB-KW"/>
</dbReference>
<dbReference type="Proteomes" id="UP000027265">
    <property type="component" value="Unassembled WGS sequence"/>
</dbReference>
<keyword evidence="1" id="KW-0808">Transferase</keyword>
<dbReference type="STRING" id="933084.A0A067PPN0"/>
<dbReference type="AlphaFoldDB" id="A0A067PPN0"/>
<dbReference type="InterPro" id="IPR011009">
    <property type="entry name" value="Kinase-like_dom_sf"/>
</dbReference>
<evidence type="ECO:0000256" key="4">
    <source>
        <dbReference type="ARBA" id="ARBA00022840"/>
    </source>
</evidence>
<dbReference type="PANTHER" id="PTHR48016:SF56">
    <property type="entry name" value="MAPKK KINASE"/>
    <property type="match status" value="1"/>
</dbReference>
<feature type="region of interest" description="Disordered" evidence="5">
    <location>
        <begin position="250"/>
        <end position="280"/>
    </location>
</feature>
<name>A0A067PPN0_9AGAM</name>
<dbReference type="EMBL" id="KL197741">
    <property type="protein sequence ID" value="KDQ52281.1"/>
    <property type="molecule type" value="Genomic_DNA"/>
</dbReference>
<dbReference type="InterPro" id="IPR050538">
    <property type="entry name" value="MAP_kinase_kinase_kinase"/>
</dbReference>